<keyword evidence="3" id="KW-1185">Reference proteome</keyword>
<protein>
    <submittedName>
        <fullName evidence="2">Uncharacterized protein</fullName>
    </submittedName>
</protein>
<evidence type="ECO:0000313" key="3">
    <source>
        <dbReference type="Proteomes" id="UP001372338"/>
    </source>
</evidence>
<reference evidence="2 3" key="1">
    <citation type="submission" date="2024-01" db="EMBL/GenBank/DDBJ databases">
        <title>The genomes of 5 underutilized Papilionoideae crops provide insights into root nodulation and disease resistanc.</title>
        <authorList>
            <person name="Yuan L."/>
        </authorList>
    </citation>
    <scope>NUCLEOTIDE SEQUENCE [LARGE SCALE GENOMIC DNA]</scope>
    <source>
        <strain evidence="2">ZHUSHIDOU_FW_LH</strain>
        <tissue evidence="2">Leaf</tissue>
    </source>
</reference>
<organism evidence="2 3">
    <name type="scientific">Crotalaria pallida</name>
    <name type="common">Smooth rattlebox</name>
    <name type="synonym">Crotalaria striata</name>
    <dbReference type="NCBI Taxonomy" id="3830"/>
    <lineage>
        <taxon>Eukaryota</taxon>
        <taxon>Viridiplantae</taxon>
        <taxon>Streptophyta</taxon>
        <taxon>Embryophyta</taxon>
        <taxon>Tracheophyta</taxon>
        <taxon>Spermatophyta</taxon>
        <taxon>Magnoliopsida</taxon>
        <taxon>eudicotyledons</taxon>
        <taxon>Gunneridae</taxon>
        <taxon>Pentapetalae</taxon>
        <taxon>rosids</taxon>
        <taxon>fabids</taxon>
        <taxon>Fabales</taxon>
        <taxon>Fabaceae</taxon>
        <taxon>Papilionoideae</taxon>
        <taxon>50 kb inversion clade</taxon>
        <taxon>genistoids sensu lato</taxon>
        <taxon>core genistoids</taxon>
        <taxon>Crotalarieae</taxon>
        <taxon>Crotalaria</taxon>
    </lineage>
</organism>
<comment type="caution">
    <text evidence="2">The sequence shown here is derived from an EMBL/GenBank/DDBJ whole genome shotgun (WGS) entry which is preliminary data.</text>
</comment>
<dbReference type="Proteomes" id="UP001372338">
    <property type="component" value="Unassembled WGS sequence"/>
</dbReference>
<name>A0AAN9FVA0_CROPI</name>
<sequence length="88" mass="10011">MFSKSFAKRYFEKGEEKRPMMLMRKSSWSGTICLCDSCRARVVKSVAIQLYSGKEKRVPDNSLSETPEMVGGDKSASGPRVWAARMRR</sequence>
<proteinExistence type="predicted"/>
<dbReference type="AlphaFoldDB" id="A0AAN9FVA0"/>
<evidence type="ECO:0000313" key="2">
    <source>
        <dbReference type="EMBL" id="KAK7281629.1"/>
    </source>
</evidence>
<dbReference type="EMBL" id="JAYWIO010000002">
    <property type="protein sequence ID" value="KAK7281629.1"/>
    <property type="molecule type" value="Genomic_DNA"/>
</dbReference>
<gene>
    <name evidence="2" type="ORF">RIF29_09779</name>
</gene>
<evidence type="ECO:0000256" key="1">
    <source>
        <dbReference type="SAM" id="MobiDB-lite"/>
    </source>
</evidence>
<feature type="region of interest" description="Disordered" evidence="1">
    <location>
        <begin position="57"/>
        <end position="88"/>
    </location>
</feature>
<accession>A0AAN9FVA0</accession>